<dbReference type="InterPro" id="IPR023302">
    <property type="entry name" value="Pept_S9A_N"/>
</dbReference>
<evidence type="ECO:0000313" key="9">
    <source>
        <dbReference type="EMBL" id="MBM6498808.1"/>
    </source>
</evidence>
<comment type="caution">
    <text evidence="9">The sequence shown here is derived from an EMBL/GenBank/DDBJ whole genome shotgun (WGS) entry which is preliminary data.</text>
</comment>
<evidence type="ECO:0000259" key="8">
    <source>
        <dbReference type="Pfam" id="PF02897"/>
    </source>
</evidence>
<keyword evidence="4" id="KW-0645">Protease</keyword>
<name>A0ABS2CV09_9FLAO</name>
<dbReference type="Pfam" id="PF02897">
    <property type="entry name" value="Peptidase_S9_N"/>
    <property type="match status" value="1"/>
</dbReference>
<sequence>MKNVIFILSLLFCETIFCQQNHEKSKSEKYTKHGITITDEYSWLENLNSEETKTWVKNNNTITEEILEKAKRKYNTESKIIEYNKSINNRIPSKKGKYYYSTFYFEGKTLPIIFYRKDVKEKPTKLFDLNEAYTNKNMLFNSLSPSGNSEYLAYKISHDGSDLGEINFFDINKRKLLPDVIKGVKFSNIGWNLNHGIFYNKNNNINKTAIDSTNQLYYHKIGTPQSEDQLVFDASKTGNTFKYYSTRGKLIVIETNKEETLSNYYEASLSDNEFYLYKFLDNQSTDMKFLNYRNDSIYYSSKQFEWGEVRAFNIKNRNQERVVIPQIYSQLLTSTHFTNDYIFCNYKTLNKSYIRVYDANGKFIRKFDSSENFDISFNFYDNETKDLYVTLHSYTTSFKNYRLNVATGEINEFQTEHIKIKASLFPSEYFETKTITFKSRDNKDVPITIIHKKGLKFDGNNPTLLTAYGGYGTVSRAYFSSGMIHFIEKGGVFAYAQIRGGGEKGLKWHQDGKGLKKMNSFNDFIDAAEFLIKEKYTSPKKLGITGGSNGGLVVGVAMTKRPDLFKVVIPKMGAFDMLKFDQFTVGRYHLNEYGNPENKEEFNSLLAYSPYHNIDENTNYPTTLIITSDNDDRVPPLHSYKFAAKLQNRTEQKNPIYLISLSDAGHYGKTASYEDDVKSDADFYNFLLYHLNE</sequence>
<keyword evidence="6" id="KW-0720">Serine protease</keyword>
<feature type="domain" description="Peptidase S9 prolyl oligopeptidase catalytic" evidence="7">
    <location>
        <begin position="479"/>
        <end position="692"/>
    </location>
</feature>
<keyword evidence="5" id="KW-0378">Hydrolase</keyword>
<dbReference type="InterPro" id="IPR029058">
    <property type="entry name" value="AB_hydrolase_fold"/>
</dbReference>
<feature type="domain" description="Peptidase S9A N-terminal" evidence="8">
    <location>
        <begin position="29"/>
        <end position="411"/>
    </location>
</feature>
<dbReference type="InterPro" id="IPR002470">
    <property type="entry name" value="Peptidase_S9A"/>
</dbReference>
<evidence type="ECO:0000313" key="10">
    <source>
        <dbReference type="Proteomes" id="UP000759529"/>
    </source>
</evidence>
<evidence type="ECO:0000256" key="1">
    <source>
        <dbReference type="ARBA" id="ARBA00001070"/>
    </source>
</evidence>
<evidence type="ECO:0000256" key="4">
    <source>
        <dbReference type="ARBA" id="ARBA00022670"/>
    </source>
</evidence>
<keyword evidence="10" id="KW-1185">Reference proteome</keyword>
<evidence type="ECO:0000256" key="6">
    <source>
        <dbReference type="ARBA" id="ARBA00022825"/>
    </source>
</evidence>
<dbReference type="InterPro" id="IPR051167">
    <property type="entry name" value="Prolyl_oligopep/macrocyclase"/>
</dbReference>
<gene>
    <name evidence="9" type="ORF">H9X54_005760</name>
</gene>
<dbReference type="EC" id="3.4.21.26" evidence="3"/>
<dbReference type="PANTHER" id="PTHR42881">
    <property type="entry name" value="PROLYL ENDOPEPTIDASE"/>
    <property type="match status" value="1"/>
</dbReference>
<reference evidence="9 10" key="1">
    <citation type="submission" date="2021-02" db="EMBL/GenBank/DDBJ databases">
        <authorList>
            <person name="Jung H.S."/>
            <person name="Chun B.H."/>
            <person name="Jeon C.O."/>
        </authorList>
    </citation>
    <scope>NUCLEOTIDE SEQUENCE [LARGE SCALE GENOMIC DNA]</scope>
    <source>
        <strain evidence="9 10">LMG 25203</strain>
    </source>
</reference>
<organism evidence="9 10">
    <name type="scientific">Flavobacterium macrobrachii</name>
    <dbReference type="NCBI Taxonomy" id="591204"/>
    <lineage>
        <taxon>Bacteria</taxon>
        <taxon>Pseudomonadati</taxon>
        <taxon>Bacteroidota</taxon>
        <taxon>Flavobacteriia</taxon>
        <taxon>Flavobacteriales</taxon>
        <taxon>Flavobacteriaceae</taxon>
        <taxon>Flavobacterium</taxon>
    </lineage>
</organism>
<dbReference type="Proteomes" id="UP000759529">
    <property type="component" value="Unassembled WGS sequence"/>
</dbReference>
<dbReference type="Pfam" id="PF00326">
    <property type="entry name" value="Peptidase_S9"/>
    <property type="match status" value="1"/>
</dbReference>
<accession>A0ABS2CV09</accession>
<protein>
    <recommendedName>
        <fullName evidence="3">prolyl oligopeptidase</fullName>
        <ecNumber evidence="3">3.4.21.26</ecNumber>
    </recommendedName>
</protein>
<dbReference type="SUPFAM" id="SSF50993">
    <property type="entry name" value="Peptidase/esterase 'gauge' domain"/>
    <property type="match status" value="1"/>
</dbReference>
<dbReference type="PROSITE" id="PS00708">
    <property type="entry name" value="PRO_ENDOPEP_SER"/>
    <property type="match status" value="1"/>
</dbReference>
<evidence type="ECO:0000256" key="5">
    <source>
        <dbReference type="ARBA" id="ARBA00022801"/>
    </source>
</evidence>
<dbReference type="PANTHER" id="PTHR42881:SF2">
    <property type="entry name" value="PROLYL ENDOPEPTIDASE"/>
    <property type="match status" value="1"/>
</dbReference>
<dbReference type="InterPro" id="IPR001375">
    <property type="entry name" value="Peptidase_S9_cat"/>
</dbReference>
<evidence type="ECO:0000256" key="2">
    <source>
        <dbReference type="ARBA" id="ARBA00005228"/>
    </source>
</evidence>
<dbReference type="RefSeq" id="WP_187658146.1">
    <property type="nucleotide sequence ID" value="NZ_JACSOD020000454.1"/>
</dbReference>
<dbReference type="PRINTS" id="PR00862">
    <property type="entry name" value="PROLIGOPTASE"/>
</dbReference>
<evidence type="ECO:0000256" key="3">
    <source>
        <dbReference type="ARBA" id="ARBA00011897"/>
    </source>
</evidence>
<dbReference type="Gene3D" id="2.130.10.120">
    <property type="entry name" value="Prolyl oligopeptidase, N-terminal domain"/>
    <property type="match status" value="1"/>
</dbReference>
<comment type="catalytic activity">
    <reaction evidence="1">
        <text>Hydrolysis of Pro-|-Xaa &gt;&gt; Ala-|-Xaa in oligopeptides.</text>
        <dbReference type="EC" id="3.4.21.26"/>
    </reaction>
</comment>
<dbReference type="InterPro" id="IPR002471">
    <property type="entry name" value="Pept_S9_AS"/>
</dbReference>
<dbReference type="SUPFAM" id="SSF53474">
    <property type="entry name" value="alpha/beta-Hydrolases"/>
    <property type="match status" value="1"/>
</dbReference>
<comment type="similarity">
    <text evidence="2">Belongs to the peptidase S9A family.</text>
</comment>
<dbReference type="EMBL" id="JACSOD020000454">
    <property type="protein sequence ID" value="MBM6498808.1"/>
    <property type="molecule type" value="Genomic_DNA"/>
</dbReference>
<evidence type="ECO:0000259" key="7">
    <source>
        <dbReference type="Pfam" id="PF00326"/>
    </source>
</evidence>
<dbReference type="Gene3D" id="3.40.50.1820">
    <property type="entry name" value="alpha/beta hydrolase"/>
    <property type="match status" value="1"/>
</dbReference>
<proteinExistence type="inferred from homology"/>